<dbReference type="OrthoDB" id="1938915at2"/>
<dbReference type="AlphaFoldDB" id="I7KN04"/>
<dbReference type="Pfam" id="PF04754">
    <property type="entry name" value="Transposase_31"/>
    <property type="match status" value="1"/>
</dbReference>
<dbReference type="GO" id="GO:1990238">
    <property type="term" value="F:double-stranded DNA endonuclease activity"/>
    <property type="evidence" value="ECO:0007669"/>
    <property type="project" value="TreeGrafter"/>
</dbReference>
<dbReference type="GO" id="GO:0006310">
    <property type="term" value="P:DNA recombination"/>
    <property type="evidence" value="ECO:0007669"/>
    <property type="project" value="TreeGrafter"/>
</dbReference>
<sequence>MTARETESQFSDHQGRHHTQYRDLLMKYKEGKQTLALFGIENQSKIDKMMPVRVLNYNIASYAKQASLGAKKLYPVMTIVLYFGQKKWNASRQLEDLFDLKNYPELREYMPKLKIKVVDVAHMDEAELEKLKSDFKHVAQYLTKCSKNEAYEPEEPTFQHFDEFMDLISELDHKGVDEFQEWIEANGSDEVKDKMMNFIDRAKAEGETKGETKGRKEGLANLIIVLNESGFEESQVFEKAKARYGKYFSDEEIKRFIAETKLGA</sequence>
<dbReference type="PANTHER" id="PTHR34611:SF2">
    <property type="entry name" value="INACTIVE RECOMBINATION-PROMOTING NUCLEASE-LIKE PROTEIN RPNE-RELATED"/>
    <property type="match status" value="1"/>
</dbReference>
<comment type="caution">
    <text evidence="2">The sequence shown here is derived from an EMBL/GenBank/DDBJ whole genome shotgun (WGS) entry which is preliminary data.</text>
</comment>
<dbReference type="EMBL" id="CAKC01000018">
    <property type="protein sequence ID" value="CCI86409.1"/>
    <property type="molecule type" value="Genomic_DNA"/>
</dbReference>
<feature type="domain" description="Transposase (putative) YhgA-like" evidence="1">
    <location>
        <begin position="20"/>
        <end position="132"/>
    </location>
</feature>
<dbReference type="InterPro" id="IPR006842">
    <property type="entry name" value="Transposase_31"/>
</dbReference>
<organism evidence="2 3">
    <name type="scientific">Lactobacillus gigeriorum DSM 23908 = CRBIP 24.85</name>
    <dbReference type="NCBI Taxonomy" id="1423751"/>
    <lineage>
        <taxon>Bacteria</taxon>
        <taxon>Bacillati</taxon>
        <taxon>Bacillota</taxon>
        <taxon>Bacilli</taxon>
        <taxon>Lactobacillales</taxon>
        <taxon>Lactobacillaceae</taxon>
        <taxon>Lactobacillus</taxon>
    </lineage>
</organism>
<name>I7KN04_9LACO</name>
<evidence type="ECO:0000313" key="2">
    <source>
        <dbReference type="EMBL" id="CCI86409.1"/>
    </source>
</evidence>
<dbReference type="Proteomes" id="UP000009326">
    <property type="component" value="Unassembled WGS sequence"/>
</dbReference>
<evidence type="ECO:0000259" key="1">
    <source>
        <dbReference type="Pfam" id="PF04754"/>
    </source>
</evidence>
<evidence type="ECO:0000313" key="3">
    <source>
        <dbReference type="Proteomes" id="UP000009326"/>
    </source>
</evidence>
<reference evidence="2 3" key="1">
    <citation type="submission" date="2012-06" db="EMBL/GenBank/DDBJ databases">
        <title>Draft genome sequence of Lactobacillus gigeriorum CRBIP 24.85T, isolated from chicken crop.</title>
        <authorList>
            <person name="Cousin S."/>
            <person name="Ma L."/>
            <person name="Creno S."/>
            <person name="Clermont D."/>
            <person name="Loux V."/>
            <person name="Bizet C."/>
            <person name="Bouchier C."/>
        </authorList>
    </citation>
    <scope>NUCLEOTIDE SEQUENCE [LARGE SCALE GENOMIC DNA]</scope>
    <source>
        <strain evidence="3">CRBIP 24.85T</strain>
    </source>
</reference>
<proteinExistence type="predicted"/>
<protein>
    <recommendedName>
        <fullName evidence="1">Transposase (putative) YhgA-like domain-containing protein</fullName>
    </recommendedName>
</protein>
<dbReference type="InterPro" id="IPR051699">
    <property type="entry name" value="Rpn/YhgA-like_nuclease"/>
</dbReference>
<gene>
    <name evidence="2" type="ORF">BN52_07365</name>
</gene>
<dbReference type="RefSeq" id="WP_008472338.1">
    <property type="nucleotide sequence ID" value="NZ_AYZO01000035.1"/>
</dbReference>
<accession>I7KN04</accession>
<dbReference type="PANTHER" id="PTHR34611">
    <property type="match status" value="1"/>
</dbReference>